<dbReference type="InterPro" id="IPR029319">
    <property type="entry name" value="DNA_ligase_OB"/>
</dbReference>
<dbReference type="GO" id="GO:0006281">
    <property type="term" value="P:DNA repair"/>
    <property type="evidence" value="ECO:0007669"/>
    <property type="project" value="UniProtKB-KW"/>
</dbReference>
<dbReference type="PANTHER" id="PTHR47810">
    <property type="entry name" value="DNA LIGASE"/>
    <property type="match status" value="1"/>
</dbReference>
<evidence type="ECO:0000256" key="1">
    <source>
        <dbReference type="ARBA" id="ARBA00004328"/>
    </source>
</evidence>
<comment type="function">
    <text evidence="10">Very low-fidelity DNA ligase that seals nicks in double-stranded DNA during DNA repair. Together with the viral repair DNA polymerase X, fills the single nucleotide gaps generated by the AP endonuclease. It is not essential for viral replication and recombination. Displays a very low adenylation activity towards DNA with 3'-dideoxy- or 3'-amino-terminated nicks compared to regular nick DNA.</text>
</comment>
<dbReference type="CDD" id="cd08041">
    <property type="entry name" value="OBF_kDNA_ligase_like"/>
    <property type="match status" value="1"/>
</dbReference>
<keyword evidence="4 13" id="KW-0436">Ligase</keyword>
<dbReference type="Gene3D" id="3.30.1490.70">
    <property type="match status" value="1"/>
</dbReference>
<keyword evidence="8" id="KW-0234">DNA repair</keyword>
<dbReference type="InterPro" id="IPR012310">
    <property type="entry name" value="DNA_ligase_ATP-dep_cent"/>
</dbReference>
<keyword evidence="7" id="KW-0946">Virion</keyword>
<dbReference type="CDD" id="cd07896">
    <property type="entry name" value="Adenylation_kDNA_ligase_like"/>
    <property type="match status" value="1"/>
</dbReference>
<evidence type="ECO:0000256" key="6">
    <source>
        <dbReference type="ARBA" id="ARBA00022763"/>
    </source>
</evidence>
<evidence type="ECO:0000256" key="4">
    <source>
        <dbReference type="ARBA" id="ARBA00022598"/>
    </source>
</evidence>
<dbReference type="Gene3D" id="3.30.470.30">
    <property type="entry name" value="DNA ligase/mRNA capping enzyme"/>
    <property type="match status" value="1"/>
</dbReference>
<feature type="domain" description="ATP-dependent DNA ligase family profile" evidence="12">
    <location>
        <begin position="96"/>
        <end position="184"/>
    </location>
</feature>
<reference evidence="13" key="1">
    <citation type="submission" date="2020-05" db="EMBL/GenBank/DDBJ databases">
        <authorList>
            <person name="Chiriac C."/>
            <person name="Salcher M."/>
            <person name="Ghai R."/>
            <person name="Kavagutti S V."/>
        </authorList>
    </citation>
    <scope>NUCLEOTIDE SEQUENCE</scope>
</reference>
<keyword evidence="6" id="KW-0227">DNA damage</keyword>
<evidence type="ECO:0000256" key="2">
    <source>
        <dbReference type="ARBA" id="ARBA00007572"/>
    </source>
</evidence>
<evidence type="ECO:0000256" key="3">
    <source>
        <dbReference type="ARBA" id="ARBA00013308"/>
    </source>
</evidence>
<dbReference type="GO" id="GO:0006310">
    <property type="term" value="P:DNA recombination"/>
    <property type="evidence" value="ECO:0007669"/>
    <property type="project" value="InterPro"/>
</dbReference>
<evidence type="ECO:0000256" key="11">
    <source>
        <dbReference type="SAM" id="MobiDB-lite"/>
    </source>
</evidence>
<dbReference type="PANTHER" id="PTHR47810:SF5">
    <property type="entry name" value="LIGASE, PUTATIVE-RELATED"/>
    <property type="match status" value="1"/>
</dbReference>
<evidence type="ECO:0000256" key="10">
    <source>
        <dbReference type="ARBA" id="ARBA00046002"/>
    </source>
</evidence>
<dbReference type="GO" id="GO:0044423">
    <property type="term" value="C:virion component"/>
    <property type="evidence" value="ECO:0007669"/>
    <property type="project" value="UniProtKB-KW"/>
</dbReference>
<dbReference type="Gene3D" id="2.40.50.140">
    <property type="entry name" value="Nucleic acid-binding proteins"/>
    <property type="match status" value="1"/>
</dbReference>
<evidence type="ECO:0000256" key="7">
    <source>
        <dbReference type="ARBA" id="ARBA00022844"/>
    </source>
</evidence>
<name>A0A6J5RHR3_9CAUD</name>
<comment type="subcellular location">
    <subcellularLocation>
        <location evidence="1">Virion</location>
    </subcellularLocation>
</comment>
<dbReference type="InterPro" id="IPR050326">
    <property type="entry name" value="NAD_dep_DNA_ligaseB"/>
</dbReference>
<protein>
    <recommendedName>
        <fullName evidence="3">DNA ligase</fullName>
    </recommendedName>
    <alternativeName>
        <fullName evidence="9">Polydeoxyribonucleotide synthase [ATP]</fullName>
    </alternativeName>
</protein>
<dbReference type="PROSITE" id="PS00333">
    <property type="entry name" value="DNA_LIGASE_A2"/>
    <property type="match status" value="1"/>
</dbReference>
<dbReference type="GO" id="GO:0003910">
    <property type="term" value="F:DNA ligase (ATP) activity"/>
    <property type="evidence" value="ECO:0007669"/>
    <property type="project" value="InterPro"/>
</dbReference>
<dbReference type="PROSITE" id="PS50160">
    <property type="entry name" value="DNA_LIGASE_A3"/>
    <property type="match status" value="1"/>
</dbReference>
<feature type="region of interest" description="Disordered" evidence="11">
    <location>
        <begin position="204"/>
        <end position="225"/>
    </location>
</feature>
<accession>A0A6J5RHR3</accession>
<dbReference type="GO" id="GO:0005524">
    <property type="term" value="F:ATP binding"/>
    <property type="evidence" value="ECO:0007669"/>
    <property type="project" value="InterPro"/>
</dbReference>
<evidence type="ECO:0000256" key="8">
    <source>
        <dbReference type="ARBA" id="ARBA00023204"/>
    </source>
</evidence>
<keyword evidence="5" id="KW-0235">DNA replication</keyword>
<evidence type="ECO:0000313" key="13">
    <source>
        <dbReference type="EMBL" id="CAB4195622.1"/>
    </source>
</evidence>
<dbReference type="GO" id="GO:0006260">
    <property type="term" value="P:DNA replication"/>
    <property type="evidence" value="ECO:0007669"/>
    <property type="project" value="UniProtKB-KW"/>
</dbReference>
<evidence type="ECO:0000256" key="5">
    <source>
        <dbReference type="ARBA" id="ARBA00022705"/>
    </source>
</evidence>
<comment type="similarity">
    <text evidence="2">Belongs to the ATP-dependent DNA ligase family.</text>
</comment>
<evidence type="ECO:0000259" key="12">
    <source>
        <dbReference type="PROSITE" id="PS50160"/>
    </source>
</evidence>
<sequence length="298" mass="32995">MQNKFKPMLACTFDAEKAVFPYLASPKLDGVRCIVRNGTILTRALKPIPNKYVNDKLSTLPDFDGELIVGGRMDGNTFARTTSGIMRQEGIPDFTYHVFDSLYDLSAPFSKRGGHLDALHESGQLPSFVSLVPQYRISNAKELAEYLTLQLSLGYEGVMLRSPTGGYKFGRSTLKEGGLLKLKPFCDAEAAVVSCIERMHNNNPIKENELGRSSRSSHSSGMTPAGDLGSFQCVMVKEGRRFEFNIGSGFSASDRVTFWSLRGSMIGRKVKFKYQDLGSLAAPRFPIFLGFRAEEDMP</sequence>
<dbReference type="EMBL" id="LR797246">
    <property type="protein sequence ID" value="CAB4195622.1"/>
    <property type="molecule type" value="Genomic_DNA"/>
</dbReference>
<dbReference type="SUPFAM" id="SSF56091">
    <property type="entry name" value="DNA ligase/mRNA capping enzyme, catalytic domain"/>
    <property type="match status" value="1"/>
</dbReference>
<organism evidence="13">
    <name type="scientific">uncultured Caudovirales phage</name>
    <dbReference type="NCBI Taxonomy" id="2100421"/>
    <lineage>
        <taxon>Viruses</taxon>
        <taxon>Duplodnaviria</taxon>
        <taxon>Heunggongvirae</taxon>
        <taxon>Uroviricota</taxon>
        <taxon>Caudoviricetes</taxon>
        <taxon>Peduoviridae</taxon>
        <taxon>Maltschvirus</taxon>
        <taxon>Maltschvirus maltsch</taxon>
    </lineage>
</organism>
<dbReference type="SUPFAM" id="SSF50249">
    <property type="entry name" value="Nucleic acid-binding proteins"/>
    <property type="match status" value="1"/>
</dbReference>
<dbReference type="InterPro" id="IPR012340">
    <property type="entry name" value="NA-bd_OB-fold"/>
</dbReference>
<evidence type="ECO:0000256" key="9">
    <source>
        <dbReference type="ARBA" id="ARBA00032896"/>
    </source>
</evidence>
<dbReference type="Pfam" id="PF01068">
    <property type="entry name" value="DNA_ligase_A_M"/>
    <property type="match status" value="1"/>
</dbReference>
<dbReference type="Pfam" id="PF14743">
    <property type="entry name" value="DNA_ligase_OB_2"/>
    <property type="match status" value="1"/>
</dbReference>
<gene>
    <name evidence="13" type="ORF">UFOVP1299_23</name>
</gene>
<proteinExistence type="inferred from homology"/>
<dbReference type="InterPro" id="IPR016059">
    <property type="entry name" value="DNA_ligase_ATP-dep_CS"/>
</dbReference>